<evidence type="ECO:0000256" key="2">
    <source>
        <dbReference type="ARBA" id="ARBA00004561"/>
    </source>
</evidence>
<comment type="subcellular location">
    <subcellularLocation>
        <location evidence="1">Cell outer membrane</location>
    </subcellularLocation>
    <subcellularLocation>
        <location evidence="2">Fimbrium</location>
    </subcellularLocation>
</comment>
<evidence type="ECO:0000259" key="11">
    <source>
        <dbReference type="Pfam" id="PF06321"/>
    </source>
</evidence>
<evidence type="ECO:0000256" key="9">
    <source>
        <dbReference type="ARBA" id="ARBA00023263"/>
    </source>
</evidence>
<keyword evidence="5" id="KW-0843">Virulence</keyword>
<dbReference type="Gene3D" id="2.60.40.2580">
    <property type="match status" value="1"/>
</dbReference>
<evidence type="ECO:0000313" key="13">
    <source>
        <dbReference type="Proteomes" id="UP000030101"/>
    </source>
</evidence>
<reference evidence="12 13" key="1">
    <citation type="submission" date="2014-08" db="EMBL/GenBank/DDBJ databases">
        <title>Porphyromonas canoris strain:OH2762 Genome sequencing.</title>
        <authorList>
            <person name="Wallis C."/>
            <person name="Deusch O."/>
            <person name="O'Flynn C."/>
            <person name="Davis I."/>
            <person name="Jospin G."/>
            <person name="Darling A.E."/>
            <person name="Coil D.A."/>
            <person name="Alexiev A."/>
            <person name="Horsfall A."/>
            <person name="Kirkwood N."/>
            <person name="Harris S."/>
            <person name="Eisen J.A."/>
        </authorList>
    </citation>
    <scope>NUCLEOTIDE SEQUENCE [LARGE SCALE GENOMIC DNA]</scope>
    <source>
        <strain evidence="13">COT-108 OH2762</strain>
    </source>
</reference>
<keyword evidence="7" id="KW-0564">Palmitate</keyword>
<evidence type="ECO:0000256" key="8">
    <source>
        <dbReference type="ARBA" id="ARBA00023237"/>
    </source>
</evidence>
<keyword evidence="9" id="KW-0281">Fimbrium</keyword>
<dbReference type="RefSeq" id="WP_036791738.1">
    <property type="nucleotide sequence ID" value="NZ_JQZV01000013.1"/>
</dbReference>
<name>A0ABR4XJW6_9PORP</name>
<evidence type="ECO:0000256" key="1">
    <source>
        <dbReference type="ARBA" id="ARBA00004442"/>
    </source>
</evidence>
<comment type="similarity">
    <text evidence="3">Belongs to the bacteroidetes fimbrillin superfamily. FimA/Mfa1 family.</text>
</comment>
<dbReference type="PROSITE" id="PS51257">
    <property type="entry name" value="PROKAR_LIPOPROTEIN"/>
    <property type="match status" value="1"/>
</dbReference>
<accession>A0ABR4XJW6</accession>
<dbReference type="EMBL" id="JQZV01000013">
    <property type="protein sequence ID" value="KGN91973.1"/>
    <property type="molecule type" value="Genomic_DNA"/>
</dbReference>
<evidence type="ECO:0000256" key="3">
    <source>
        <dbReference type="ARBA" id="ARBA00006011"/>
    </source>
</evidence>
<dbReference type="InterPro" id="IPR029141">
    <property type="entry name" value="FimA_N"/>
</dbReference>
<gene>
    <name evidence="12" type="ORF">HQ43_07945</name>
</gene>
<evidence type="ECO:0000256" key="10">
    <source>
        <dbReference type="ARBA" id="ARBA00023288"/>
    </source>
</evidence>
<keyword evidence="6" id="KW-0472">Membrane</keyword>
<protein>
    <recommendedName>
        <fullName evidence="11">Major fimbrial subunit protein N-terminal domain-containing protein</fullName>
    </recommendedName>
</protein>
<dbReference type="Pfam" id="PF06321">
    <property type="entry name" value="P_gingi_FimA"/>
    <property type="match status" value="1"/>
</dbReference>
<evidence type="ECO:0000256" key="7">
    <source>
        <dbReference type="ARBA" id="ARBA00023139"/>
    </source>
</evidence>
<proteinExistence type="inferred from homology"/>
<evidence type="ECO:0000313" key="12">
    <source>
        <dbReference type="EMBL" id="KGN91973.1"/>
    </source>
</evidence>
<dbReference type="Proteomes" id="UP000030101">
    <property type="component" value="Unassembled WGS sequence"/>
</dbReference>
<sequence length="450" mass="49581">MKVITEKVCLLFVLIGSFFLTGCKDALLSDIPSEKNAVISLMLWGSEMRAGSLFSGDDAINKVRVYVFNGSHVESIDVFSAGEMTFSNPFRIKSTTGEKTILVVANEPAGISAQLDAIKTIDQLDNIRLTTTTFLPVPLTMVGKATVNILSQSTPLLMTVDLKRCVAKVTLKVKNASAGAEIELLQVKLYRNTGSTPLMEGVPGGSVQFWDVISGYNGFIPVTNEGVDVWGGSKNAAYVFENLGSVADTVSRATYLAIYAHYNNIPTQYVGYVNDESSNATDHHYSIKRNHQYNLTAELKNLGETNNLTLRTDVLPWNVIKEDLVFKRVFRIVPHLTFDEKTIEVESPANVVEFKFELKNPVEATWRAILPNPIDFELVEEGGAVSSGDAGQEYTIKIRPRNPQGPEERITELFIIVDDVEIPLLKGNTSIGPGNRIVIKQKKALMPFSK</sequence>
<keyword evidence="10" id="KW-0449">Lipoprotein</keyword>
<comment type="caution">
    <text evidence="12">The sequence shown here is derived from an EMBL/GenBank/DDBJ whole genome shotgun (WGS) entry which is preliminary data.</text>
</comment>
<keyword evidence="8" id="KW-0998">Cell outer membrane</keyword>
<evidence type="ECO:0000256" key="4">
    <source>
        <dbReference type="ARBA" id="ARBA00022729"/>
    </source>
</evidence>
<keyword evidence="4" id="KW-0732">Signal</keyword>
<evidence type="ECO:0000256" key="6">
    <source>
        <dbReference type="ARBA" id="ARBA00023136"/>
    </source>
</evidence>
<evidence type="ECO:0000256" key="5">
    <source>
        <dbReference type="ARBA" id="ARBA00023026"/>
    </source>
</evidence>
<keyword evidence="13" id="KW-1185">Reference proteome</keyword>
<organism evidence="12 13">
    <name type="scientific">Porphyromonas canoris</name>
    <dbReference type="NCBI Taxonomy" id="36875"/>
    <lineage>
        <taxon>Bacteria</taxon>
        <taxon>Pseudomonadati</taxon>
        <taxon>Bacteroidota</taxon>
        <taxon>Bacteroidia</taxon>
        <taxon>Bacteroidales</taxon>
        <taxon>Porphyromonadaceae</taxon>
        <taxon>Porphyromonas</taxon>
    </lineage>
</organism>
<feature type="domain" description="Major fimbrial subunit protein N-terminal" evidence="11">
    <location>
        <begin position="46"/>
        <end position="158"/>
    </location>
</feature>